<reference evidence="7 8" key="1">
    <citation type="submission" date="2024-08" db="EMBL/GenBank/DDBJ databases">
        <title>Whole-genome sequencing of halo(alkali)philic microorganisms from hypersaline lakes.</title>
        <authorList>
            <person name="Sorokin D.Y."/>
            <person name="Merkel A.Y."/>
            <person name="Messina E."/>
            <person name="Yakimov M."/>
        </authorList>
    </citation>
    <scope>NUCLEOTIDE SEQUENCE [LARGE SCALE GENOMIC DNA]</scope>
    <source>
        <strain evidence="7 8">AB-hyl4</strain>
    </source>
</reference>
<dbReference type="InterPro" id="IPR024607">
    <property type="entry name" value="Sulfatase_CS"/>
</dbReference>
<protein>
    <submittedName>
        <fullName evidence="7">Sulfatase</fullName>
    </submittedName>
</protein>
<evidence type="ECO:0000313" key="7">
    <source>
        <dbReference type="EMBL" id="MFA9478587.1"/>
    </source>
</evidence>
<dbReference type="PANTHER" id="PTHR42693">
    <property type="entry name" value="ARYLSULFATASE FAMILY MEMBER"/>
    <property type="match status" value="1"/>
</dbReference>
<name>A0ABV4U6V8_9BACT</name>
<accession>A0ABV4U6V8</accession>
<dbReference type="CDD" id="cd16027">
    <property type="entry name" value="SGSH"/>
    <property type="match status" value="1"/>
</dbReference>
<keyword evidence="4" id="KW-0106">Calcium</keyword>
<feature type="region of interest" description="Disordered" evidence="5">
    <location>
        <begin position="417"/>
        <end position="437"/>
    </location>
</feature>
<dbReference type="Pfam" id="PF00884">
    <property type="entry name" value="Sulfatase"/>
    <property type="match status" value="1"/>
</dbReference>
<evidence type="ECO:0000256" key="4">
    <source>
        <dbReference type="ARBA" id="ARBA00022837"/>
    </source>
</evidence>
<evidence type="ECO:0000313" key="8">
    <source>
        <dbReference type="Proteomes" id="UP001575105"/>
    </source>
</evidence>
<dbReference type="InterPro" id="IPR000917">
    <property type="entry name" value="Sulfatase_N"/>
</dbReference>
<dbReference type="SUPFAM" id="SSF53649">
    <property type="entry name" value="Alkaline phosphatase-like"/>
    <property type="match status" value="1"/>
</dbReference>
<evidence type="ECO:0000256" key="3">
    <source>
        <dbReference type="ARBA" id="ARBA00022801"/>
    </source>
</evidence>
<keyword evidence="3" id="KW-0378">Hydrolase</keyword>
<dbReference type="Gene3D" id="3.40.720.10">
    <property type="entry name" value="Alkaline Phosphatase, subunit A"/>
    <property type="match status" value="1"/>
</dbReference>
<proteinExistence type="inferred from homology"/>
<dbReference type="InterPro" id="IPR050738">
    <property type="entry name" value="Sulfatase"/>
</dbReference>
<evidence type="ECO:0000256" key="2">
    <source>
        <dbReference type="ARBA" id="ARBA00022723"/>
    </source>
</evidence>
<organism evidence="7 8">
    <name type="scientific">Natronomicrosphaera hydrolytica</name>
    <dbReference type="NCBI Taxonomy" id="3242702"/>
    <lineage>
        <taxon>Bacteria</taxon>
        <taxon>Pseudomonadati</taxon>
        <taxon>Planctomycetota</taxon>
        <taxon>Phycisphaerae</taxon>
        <taxon>Phycisphaerales</taxon>
        <taxon>Phycisphaeraceae</taxon>
        <taxon>Natronomicrosphaera</taxon>
    </lineage>
</organism>
<sequence length="437" mass="48275">MNVIYMHSHDTGRRIGPYGYAVHTPHLSRLADEGVLFRQAYCAAPTCSPSRAALLTGQWAHCTGMLGLHHRGFRLHDPERHLAHFLGNNGYDTTLVGVNHVATEPEEIGYGRVLPTKGAEAEYVAPAAAAFLNAGPREPFFLDCGFVETHRGRFPAADELDPADRPERQRPPFGMPDTPPTRLDSARFATAARRMDRGVGTVLEALEASGLADNTLVICTTDHGISFPRQKCCCSDAGMEVMLMLRGPGETLRGGRTLDTLTSQIDLFPTLCDLLNLEPPTWLQGRSLKPVLDGRAEQVNDAVFAEVTYHAGYEPQRAVRTDRWKLVRRFGSRRRPLPSNVDDGPSKDLWLKAGYFEREAPGLALYDLWLDPSERENLAEQPAHATVREQLDQRLSQWMRDTDDPLLAGDVPLPAGAIANAPDDLSPKDIFRKQGSA</sequence>
<evidence type="ECO:0000259" key="6">
    <source>
        <dbReference type="Pfam" id="PF00884"/>
    </source>
</evidence>
<dbReference type="PROSITE" id="PS00523">
    <property type="entry name" value="SULFATASE_1"/>
    <property type="match status" value="1"/>
</dbReference>
<dbReference type="InterPro" id="IPR017850">
    <property type="entry name" value="Alkaline_phosphatase_core_sf"/>
</dbReference>
<keyword evidence="8" id="KW-1185">Reference proteome</keyword>
<dbReference type="RefSeq" id="WP_425345513.1">
    <property type="nucleotide sequence ID" value="NZ_JBGUBD010000005.1"/>
</dbReference>
<dbReference type="EMBL" id="JBGUBD010000005">
    <property type="protein sequence ID" value="MFA9478587.1"/>
    <property type="molecule type" value="Genomic_DNA"/>
</dbReference>
<evidence type="ECO:0000256" key="5">
    <source>
        <dbReference type="SAM" id="MobiDB-lite"/>
    </source>
</evidence>
<comment type="caution">
    <text evidence="7">The sequence shown here is derived from an EMBL/GenBank/DDBJ whole genome shotgun (WGS) entry which is preliminary data.</text>
</comment>
<comment type="similarity">
    <text evidence="1">Belongs to the sulfatase family.</text>
</comment>
<feature type="region of interest" description="Disordered" evidence="5">
    <location>
        <begin position="155"/>
        <end position="183"/>
    </location>
</feature>
<feature type="domain" description="Sulfatase N-terminal" evidence="6">
    <location>
        <begin position="2"/>
        <end position="276"/>
    </location>
</feature>
<evidence type="ECO:0000256" key="1">
    <source>
        <dbReference type="ARBA" id="ARBA00008779"/>
    </source>
</evidence>
<dbReference type="PANTHER" id="PTHR42693:SF53">
    <property type="entry name" value="ENDO-4-O-SULFATASE"/>
    <property type="match status" value="1"/>
</dbReference>
<gene>
    <name evidence="7" type="ORF">ACERK3_09795</name>
</gene>
<dbReference type="Proteomes" id="UP001575105">
    <property type="component" value="Unassembled WGS sequence"/>
</dbReference>
<keyword evidence="2" id="KW-0479">Metal-binding</keyword>
<feature type="compositionally biased region" description="Basic and acidic residues" evidence="5">
    <location>
        <begin position="425"/>
        <end position="437"/>
    </location>
</feature>